<dbReference type="InterPro" id="IPR036271">
    <property type="entry name" value="Tet_transcr_reg_TetR-rel_C_sf"/>
</dbReference>
<feature type="DNA-binding region" description="H-T-H motif" evidence="4">
    <location>
        <begin position="47"/>
        <end position="66"/>
    </location>
</feature>
<evidence type="ECO:0000256" key="5">
    <source>
        <dbReference type="SAM" id="MobiDB-lite"/>
    </source>
</evidence>
<evidence type="ECO:0000256" key="1">
    <source>
        <dbReference type="ARBA" id="ARBA00023015"/>
    </source>
</evidence>
<dbReference type="PANTHER" id="PTHR30055">
    <property type="entry name" value="HTH-TYPE TRANSCRIPTIONAL REGULATOR RUTR"/>
    <property type="match status" value="1"/>
</dbReference>
<name>A0ABW9KNZ5_9BACT</name>
<feature type="domain" description="HTH tetR-type" evidence="6">
    <location>
        <begin position="24"/>
        <end position="84"/>
    </location>
</feature>
<dbReference type="Pfam" id="PF00440">
    <property type="entry name" value="TetR_N"/>
    <property type="match status" value="1"/>
</dbReference>
<keyword evidence="3" id="KW-0804">Transcription</keyword>
<dbReference type="PANTHER" id="PTHR30055:SF234">
    <property type="entry name" value="HTH-TYPE TRANSCRIPTIONAL REGULATOR BETI"/>
    <property type="match status" value="1"/>
</dbReference>
<gene>
    <name evidence="7" type="ORF">ACK2TP_17185</name>
</gene>
<dbReference type="Gene3D" id="1.10.357.10">
    <property type="entry name" value="Tetracycline Repressor, domain 2"/>
    <property type="match status" value="1"/>
</dbReference>
<evidence type="ECO:0000313" key="8">
    <source>
        <dbReference type="Proteomes" id="UP001634747"/>
    </source>
</evidence>
<dbReference type="PRINTS" id="PR00455">
    <property type="entry name" value="HTHTETR"/>
</dbReference>
<dbReference type="PROSITE" id="PS50977">
    <property type="entry name" value="HTH_TETR_2"/>
    <property type="match status" value="1"/>
</dbReference>
<protein>
    <submittedName>
        <fullName evidence="7">TetR family transcriptional regulator</fullName>
    </submittedName>
</protein>
<dbReference type="SUPFAM" id="SSF46689">
    <property type="entry name" value="Homeodomain-like"/>
    <property type="match status" value="1"/>
</dbReference>
<sequence>MSRNARDGEPETRTAAPAASRKSKETRARILQAALGVFRERGFEAATMREVAAAAGMAVGAAYYYFPAKDAIVLAFYEEAQHTMQPALEEVLARKAPLEETLRGIIRVKLQTFAENRQLMSALASHVNPRAPVSPFSPDTAAIRERDQAFFEQAVAQAKVKLPKNIAPYLPRLLWLYQMGILLFWVFDESPEQHRTTALLDGTLKMLTITLRLAALPLLRPLHRIAGDLLEVVYGK</sequence>
<dbReference type="InterPro" id="IPR041673">
    <property type="entry name" value="TetR_C_23"/>
</dbReference>
<evidence type="ECO:0000256" key="4">
    <source>
        <dbReference type="PROSITE-ProRule" id="PRU00335"/>
    </source>
</evidence>
<dbReference type="InterPro" id="IPR050109">
    <property type="entry name" value="HTH-type_TetR-like_transc_reg"/>
</dbReference>
<evidence type="ECO:0000313" key="7">
    <source>
        <dbReference type="EMBL" id="MFN2977509.1"/>
    </source>
</evidence>
<keyword evidence="1" id="KW-0805">Transcription regulation</keyword>
<accession>A0ABW9KNZ5</accession>
<dbReference type="InterPro" id="IPR001647">
    <property type="entry name" value="HTH_TetR"/>
</dbReference>
<organism evidence="7 8">
    <name type="scientific">Terriglobus aquaticus</name>
    <dbReference type="NCBI Taxonomy" id="940139"/>
    <lineage>
        <taxon>Bacteria</taxon>
        <taxon>Pseudomonadati</taxon>
        <taxon>Acidobacteriota</taxon>
        <taxon>Terriglobia</taxon>
        <taxon>Terriglobales</taxon>
        <taxon>Acidobacteriaceae</taxon>
        <taxon>Terriglobus</taxon>
    </lineage>
</organism>
<dbReference type="EMBL" id="JBJYXY010000001">
    <property type="protein sequence ID" value="MFN2977509.1"/>
    <property type="molecule type" value="Genomic_DNA"/>
</dbReference>
<evidence type="ECO:0000259" key="6">
    <source>
        <dbReference type="PROSITE" id="PS50977"/>
    </source>
</evidence>
<keyword evidence="8" id="KW-1185">Reference proteome</keyword>
<dbReference type="Pfam" id="PF17931">
    <property type="entry name" value="TetR_C_23"/>
    <property type="match status" value="1"/>
</dbReference>
<evidence type="ECO:0000256" key="2">
    <source>
        <dbReference type="ARBA" id="ARBA00023125"/>
    </source>
</evidence>
<dbReference type="Proteomes" id="UP001634747">
    <property type="component" value="Unassembled WGS sequence"/>
</dbReference>
<dbReference type="InterPro" id="IPR009057">
    <property type="entry name" value="Homeodomain-like_sf"/>
</dbReference>
<reference evidence="7 8" key="1">
    <citation type="submission" date="2024-12" db="EMBL/GenBank/DDBJ databases">
        <authorList>
            <person name="Lee Y."/>
        </authorList>
    </citation>
    <scope>NUCLEOTIDE SEQUENCE [LARGE SCALE GENOMIC DNA]</scope>
    <source>
        <strain evidence="7 8">03SUJ4</strain>
    </source>
</reference>
<feature type="compositionally biased region" description="Basic and acidic residues" evidence="5">
    <location>
        <begin position="1"/>
        <end position="12"/>
    </location>
</feature>
<keyword evidence="2 4" id="KW-0238">DNA-binding</keyword>
<proteinExistence type="predicted"/>
<dbReference type="SUPFAM" id="SSF48498">
    <property type="entry name" value="Tetracyclin repressor-like, C-terminal domain"/>
    <property type="match status" value="1"/>
</dbReference>
<dbReference type="RefSeq" id="WP_263414331.1">
    <property type="nucleotide sequence ID" value="NZ_BAABBH010000001.1"/>
</dbReference>
<evidence type="ECO:0000256" key="3">
    <source>
        <dbReference type="ARBA" id="ARBA00023163"/>
    </source>
</evidence>
<comment type="caution">
    <text evidence="7">The sequence shown here is derived from an EMBL/GenBank/DDBJ whole genome shotgun (WGS) entry which is preliminary data.</text>
</comment>
<feature type="region of interest" description="Disordered" evidence="5">
    <location>
        <begin position="1"/>
        <end position="25"/>
    </location>
</feature>